<dbReference type="AlphaFoldDB" id="A0A9D2K0N3"/>
<comment type="caution">
    <text evidence="9">The sequence shown here is derived from an EMBL/GenBank/DDBJ whole genome shotgun (WGS) entry which is preliminary data.</text>
</comment>
<feature type="transmembrane region" description="Helical" evidence="7">
    <location>
        <begin position="192"/>
        <end position="218"/>
    </location>
</feature>
<dbReference type="InterPro" id="IPR050809">
    <property type="entry name" value="UgpAE/MalFG_permease"/>
</dbReference>
<feature type="transmembrane region" description="Helical" evidence="7">
    <location>
        <begin position="151"/>
        <end position="172"/>
    </location>
</feature>
<proteinExistence type="inferred from homology"/>
<dbReference type="PROSITE" id="PS50928">
    <property type="entry name" value="ABC_TM1"/>
    <property type="match status" value="1"/>
</dbReference>
<organism evidence="9 10">
    <name type="scientific">Candidatus Gallimonas intestinavium</name>
    <dbReference type="NCBI Taxonomy" id="2838603"/>
    <lineage>
        <taxon>Bacteria</taxon>
        <taxon>Bacillati</taxon>
        <taxon>Bacillota</taxon>
        <taxon>Clostridia</taxon>
        <taxon>Candidatus Gallimonas</taxon>
    </lineage>
</organism>
<feature type="transmembrane region" description="Helical" evidence="7">
    <location>
        <begin position="44"/>
        <end position="70"/>
    </location>
</feature>
<dbReference type="GO" id="GO:0055085">
    <property type="term" value="P:transmembrane transport"/>
    <property type="evidence" value="ECO:0007669"/>
    <property type="project" value="InterPro"/>
</dbReference>
<dbReference type="InterPro" id="IPR000515">
    <property type="entry name" value="MetI-like"/>
</dbReference>
<keyword evidence="4 7" id="KW-0812">Transmembrane</keyword>
<reference evidence="9" key="2">
    <citation type="submission" date="2021-04" db="EMBL/GenBank/DDBJ databases">
        <authorList>
            <person name="Gilroy R."/>
        </authorList>
    </citation>
    <scope>NUCLEOTIDE SEQUENCE</scope>
    <source>
        <strain evidence="9">ChiW7-2402</strain>
    </source>
</reference>
<evidence type="ECO:0000256" key="3">
    <source>
        <dbReference type="ARBA" id="ARBA00022475"/>
    </source>
</evidence>
<evidence type="ECO:0000256" key="1">
    <source>
        <dbReference type="ARBA" id="ARBA00004651"/>
    </source>
</evidence>
<dbReference type="SUPFAM" id="SSF161098">
    <property type="entry name" value="MetI-like"/>
    <property type="match status" value="1"/>
</dbReference>
<sequence>MQTVENVAAVGAEEEAVDPRELRRRKRQDKHERWVKDMKRDYPIYLLFIPIAVFFIIFNYVPMFGIIIAFEDYRPGRGVFGSEWADYWGWGNFVDLFSNESFPKVFRNTCVMAAMNLTIGFAAPVLLGLLLSQVRIKPFKRVAQTVSYMPYFVATVVVCSLIKDFMSDTGVITDLFVALGANREDMLTNPKYFWWINTLAGVWQGAGYGSIVYVAAISNINPDLHEAAALDGAGRWQRLIHITIPSIIPTIIMMFTMSVGTVFMTGFDKVLLLYNESIYDTADCLSTFTYRWGVILNDYGLSSAAGLFQSVISTALLLLSNKLTKVAAKTSLF</sequence>
<comment type="similarity">
    <text evidence="7">Belongs to the binding-protein-dependent transport system permease family.</text>
</comment>
<dbReference type="Pfam" id="PF00528">
    <property type="entry name" value="BPD_transp_1"/>
    <property type="match status" value="1"/>
</dbReference>
<feature type="transmembrane region" description="Helical" evidence="7">
    <location>
        <begin position="299"/>
        <end position="319"/>
    </location>
</feature>
<evidence type="ECO:0000256" key="2">
    <source>
        <dbReference type="ARBA" id="ARBA00022448"/>
    </source>
</evidence>
<dbReference type="PANTHER" id="PTHR43227:SF11">
    <property type="entry name" value="BLL4140 PROTEIN"/>
    <property type="match status" value="1"/>
</dbReference>
<comment type="subcellular location">
    <subcellularLocation>
        <location evidence="1 7">Cell membrane</location>
        <topology evidence="1 7">Multi-pass membrane protein</topology>
    </subcellularLocation>
</comment>
<protein>
    <submittedName>
        <fullName evidence="9">ABC transporter permease subunit</fullName>
    </submittedName>
</protein>
<feature type="transmembrane region" description="Helical" evidence="7">
    <location>
        <begin position="239"/>
        <end position="264"/>
    </location>
</feature>
<dbReference type="InterPro" id="IPR035906">
    <property type="entry name" value="MetI-like_sf"/>
</dbReference>
<evidence type="ECO:0000256" key="7">
    <source>
        <dbReference type="RuleBase" id="RU363032"/>
    </source>
</evidence>
<dbReference type="CDD" id="cd06261">
    <property type="entry name" value="TM_PBP2"/>
    <property type="match status" value="1"/>
</dbReference>
<keyword evidence="6 7" id="KW-0472">Membrane</keyword>
<evidence type="ECO:0000256" key="4">
    <source>
        <dbReference type="ARBA" id="ARBA00022692"/>
    </source>
</evidence>
<reference evidence="9" key="1">
    <citation type="journal article" date="2021" name="PeerJ">
        <title>Extensive microbial diversity within the chicken gut microbiome revealed by metagenomics and culture.</title>
        <authorList>
            <person name="Gilroy R."/>
            <person name="Ravi A."/>
            <person name="Getino M."/>
            <person name="Pursley I."/>
            <person name="Horton D.L."/>
            <person name="Alikhan N.F."/>
            <person name="Baker D."/>
            <person name="Gharbi K."/>
            <person name="Hall N."/>
            <person name="Watson M."/>
            <person name="Adriaenssens E.M."/>
            <person name="Foster-Nyarko E."/>
            <person name="Jarju S."/>
            <person name="Secka A."/>
            <person name="Antonio M."/>
            <person name="Oren A."/>
            <person name="Chaudhuri R.R."/>
            <person name="La Ragione R."/>
            <person name="Hildebrand F."/>
            <person name="Pallen M.J."/>
        </authorList>
    </citation>
    <scope>NUCLEOTIDE SEQUENCE</scope>
    <source>
        <strain evidence="9">ChiW7-2402</strain>
    </source>
</reference>
<keyword evidence="5 7" id="KW-1133">Transmembrane helix</keyword>
<keyword evidence="3" id="KW-1003">Cell membrane</keyword>
<feature type="transmembrane region" description="Helical" evidence="7">
    <location>
        <begin position="111"/>
        <end position="131"/>
    </location>
</feature>
<keyword evidence="2 7" id="KW-0813">Transport</keyword>
<dbReference type="PANTHER" id="PTHR43227">
    <property type="entry name" value="BLL4140 PROTEIN"/>
    <property type="match status" value="1"/>
</dbReference>
<evidence type="ECO:0000256" key="6">
    <source>
        <dbReference type="ARBA" id="ARBA00023136"/>
    </source>
</evidence>
<dbReference type="EMBL" id="DXBB01000064">
    <property type="protein sequence ID" value="HIZ72819.1"/>
    <property type="molecule type" value="Genomic_DNA"/>
</dbReference>
<evidence type="ECO:0000256" key="5">
    <source>
        <dbReference type="ARBA" id="ARBA00022989"/>
    </source>
</evidence>
<gene>
    <name evidence="9" type="ORF">H9964_04490</name>
</gene>
<dbReference type="GO" id="GO:0005886">
    <property type="term" value="C:plasma membrane"/>
    <property type="evidence" value="ECO:0007669"/>
    <property type="project" value="UniProtKB-SubCell"/>
</dbReference>
<evidence type="ECO:0000313" key="10">
    <source>
        <dbReference type="Proteomes" id="UP000824102"/>
    </source>
</evidence>
<feature type="domain" description="ABC transmembrane type-1" evidence="8">
    <location>
        <begin position="106"/>
        <end position="320"/>
    </location>
</feature>
<dbReference type="Proteomes" id="UP000824102">
    <property type="component" value="Unassembled WGS sequence"/>
</dbReference>
<evidence type="ECO:0000259" key="8">
    <source>
        <dbReference type="PROSITE" id="PS50928"/>
    </source>
</evidence>
<name>A0A9D2K0N3_9FIRM</name>
<accession>A0A9D2K0N3</accession>
<evidence type="ECO:0000313" key="9">
    <source>
        <dbReference type="EMBL" id="HIZ72819.1"/>
    </source>
</evidence>
<dbReference type="Gene3D" id="1.10.3720.10">
    <property type="entry name" value="MetI-like"/>
    <property type="match status" value="1"/>
</dbReference>